<accession>A0A0S7Y3L0</accession>
<comment type="caution">
    <text evidence="3">The sequence shown here is derived from an EMBL/GenBank/DDBJ whole genome shotgun (WGS) entry which is preliminary data.</text>
</comment>
<dbReference type="Pfam" id="PF13439">
    <property type="entry name" value="Glyco_transf_4"/>
    <property type="match status" value="1"/>
</dbReference>
<dbReference type="Proteomes" id="UP000051861">
    <property type="component" value="Unassembled WGS sequence"/>
</dbReference>
<evidence type="ECO:0000313" key="3">
    <source>
        <dbReference type="EMBL" id="KPJ69188.1"/>
    </source>
</evidence>
<dbReference type="GO" id="GO:0016757">
    <property type="term" value="F:glycosyltransferase activity"/>
    <property type="evidence" value="ECO:0007669"/>
    <property type="project" value="InterPro"/>
</dbReference>
<dbReference type="InterPro" id="IPR050194">
    <property type="entry name" value="Glycosyltransferase_grp1"/>
</dbReference>
<evidence type="ECO:0000313" key="4">
    <source>
        <dbReference type="Proteomes" id="UP000051861"/>
    </source>
</evidence>
<gene>
    <name evidence="3" type="ORF">AMJ44_04505</name>
</gene>
<organism evidence="3 4">
    <name type="scientific">candidate division WOR-1 bacterium DG_54_3</name>
    <dbReference type="NCBI Taxonomy" id="1703775"/>
    <lineage>
        <taxon>Bacteria</taxon>
        <taxon>Bacillati</taxon>
        <taxon>Saganbacteria</taxon>
    </lineage>
</organism>
<dbReference type="InterPro" id="IPR001296">
    <property type="entry name" value="Glyco_trans_1"/>
</dbReference>
<name>A0A0S7Y3L0_UNCSA</name>
<dbReference type="SUPFAM" id="SSF53756">
    <property type="entry name" value="UDP-Glycosyltransferase/glycogen phosphorylase"/>
    <property type="match status" value="1"/>
</dbReference>
<evidence type="ECO:0000259" key="1">
    <source>
        <dbReference type="Pfam" id="PF00534"/>
    </source>
</evidence>
<feature type="domain" description="Glycosyl transferase family 1" evidence="1">
    <location>
        <begin position="195"/>
        <end position="325"/>
    </location>
</feature>
<dbReference type="EMBL" id="LIZX01000030">
    <property type="protein sequence ID" value="KPJ69188.1"/>
    <property type="molecule type" value="Genomic_DNA"/>
</dbReference>
<dbReference type="PANTHER" id="PTHR45947:SF3">
    <property type="entry name" value="SULFOQUINOVOSYL TRANSFERASE SQD2"/>
    <property type="match status" value="1"/>
</dbReference>
<protein>
    <submittedName>
        <fullName evidence="3">Glycosyl transferase</fullName>
    </submittedName>
</protein>
<dbReference type="InterPro" id="IPR028098">
    <property type="entry name" value="Glyco_trans_4-like_N"/>
</dbReference>
<feature type="domain" description="Glycosyltransferase subfamily 4-like N-terminal" evidence="2">
    <location>
        <begin position="14"/>
        <end position="187"/>
    </location>
</feature>
<dbReference type="AlphaFoldDB" id="A0A0S7Y3L0"/>
<evidence type="ECO:0000259" key="2">
    <source>
        <dbReference type="Pfam" id="PF13439"/>
    </source>
</evidence>
<dbReference type="PANTHER" id="PTHR45947">
    <property type="entry name" value="SULFOQUINOVOSYL TRANSFERASE SQD2"/>
    <property type="match status" value="1"/>
</dbReference>
<dbReference type="Gene3D" id="3.40.50.2000">
    <property type="entry name" value="Glycogen Phosphorylase B"/>
    <property type="match status" value="2"/>
</dbReference>
<dbReference type="PATRIC" id="fig|1703775.3.peg.1350"/>
<proteinExistence type="predicted"/>
<reference evidence="3 4" key="1">
    <citation type="journal article" date="2015" name="Microbiome">
        <title>Genomic resolution of linkages in carbon, nitrogen, and sulfur cycling among widespread estuary sediment bacteria.</title>
        <authorList>
            <person name="Baker B.J."/>
            <person name="Lazar C.S."/>
            <person name="Teske A.P."/>
            <person name="Dick G.J."/>
        </authorList>
    </citation>
    <scope>NUCLEOTIDE SEQUENCE [LARGE SCALE GENOMIC DNA]</scope>
    <source>
        <strain evidence="3">DG_54_3</strain>
    </source>
</reference>
<dbReference type="Pfam" id="PF00534">
    <property type="entry name" value="Glycos_transf_1"/>
    <property type="match status" value="1"/>
</dbReference>
<keyword evidence="3" id="KW-0808">Transferase</keyword>
<sequence>MKIAIVHDYLNQFGGAERVVSALHELFPLDPIFTSIFDERRMPDNFQRMDIRLSFMQKFPFVFGLFKYYLFFYPLAFESFDLSEFDVILSSSSAFAKGVKKREGQLHICYCHTPMRFVWRYEDYVKRESIPGFMKNLLPVMLEPIKKWDLQTAQAVDFFIANSRTVAERIKKTYARESVIINPPIDCGFFKPSALDHDYFLVVSRLNTYKRVDVVVEAFNQLDLPLKIIGDGPDRRNLQRIAGPNIEFLGRVRDQELAEGMAECRALVFPGEEDFGIAPVEAMSAGRPVIAYKAGGAEETVIDGKTGIFFEKQSVESLIQAVKRFQFATFSKKEIRKHAEKFDKEKFKQKIKNFVELKFRERSK</sequence>